<dbReference type="STRING" id="1664694.A0A0N1HK86"/>
<dbReference type="InterPro" id="IPR002401">
    <property type="entry name" value="Cyt_P450_E_grp-I"/>
</dbReference>
<dbReference type="InterPro" id="IPR036396">
    <property type="entry name" value="Cyt_P450_sf"/>
</dbReference>
<reference evidence="7 8" key="1">
    <citation type="submission" date="2015-06" db="EMBL/GenBank/DDBJ databases">
        <title>Draft genome of the ant-associated black yeast Phialophora attae CBS 131958.</title>
        <authorList>
            <person name="Moreno L.F."/>
            <person name="Stielow B.J."/>
            <person name="de Hoog S."/>
            <person name="Vicente V.A."/>
            <person name="Weiss V.A."/>
            <person name="de Vries M."/>
            <person name="Cruz L.M."/>
            <person name="Souza E.M."/>
        </authorList>
    </citation>
    <scope>NUCLEOTIDE SEQUENCE [LARGE SCALE GENOMIC DNA]</scope>
    <source>
        <strain evidence="7 8">CBS 131958</strain>
    </source>
</reference>
<protein>
    <submittedName>
        <fullName evidence="7">Pisatin demethylase</fullName>
    </submittedName>
</protein>
<gene>
    <name evidence="7" type="ORF">AB675_11213</name>
</gene>
<dbReference type="SUPFAM" id="SSF48264">
    <property type="entry name" value="Cytochrome P450"/>
    <property type="match status" value="1"/>
</dbReference>
<name>A0A0N1HK86_9EURO</name>
<dbReference type="Proteomes" id="UP000038010">
    <property type="component" value="Unassembled WGS sequence"/>
</dbReference>
<evidence type="ECO:0000313" key="8">
    <source>
        <dbReference type="Proteomes" id="UP000038010"/>
    </source>
</evidence>
<keyword evidence="2 5" id="KW-0479">Metal-binding</keyword>
<evidence type="ECO:0000256" key="6">
    <source>
        <dbReference type="RuleBase" id="RU000461"/>
    </source>
</evidence>
<dbReference type="GO" id="GO:0016705">
    <property type="term" value="F:oxidoreductase activity, acting on paired donors, with incorporation or reduction of molecular oxygen"/>
    <property type="evidence" value="ECO:0007669"/>
    <property type="project" value="InterPro"/>
</dbReference>
<comment type="similarity">
    <text evidence="6">Belongs to the cytochrome P450 family.</text>
</comment>
<dbReference type="PRINTS" id="PR00385">
    <property type="entry name" value="P450"/>
</dbReference>
<dbReference type="PANTHER" id="PTHR24305">
    <property type="entry name" value="CYTOCHROME P450"/>
    <property type="match status" value="1"/>
</dbReference>
<evidence type="ECO:0000256" key="4">
    <source>
        <dbReference type="ARBA" id="ARBA00023004"/>
    </source>
</evidence>
<keyword evidence="7" id="KW-0808">Transferase</keyword>
<keyword evidence="7" id="KW-0489">Methyltransferase</keyword>
<dbReference type="PROSITE" id="PS00086">
    <property type="entry name" value="CYTOCHROME_P450"/>
    <property type="match status" value="1"/>
</dbReference>
<sequence length="487" mass="53802">MFIYGHCLNVLDLTAAALLLFTLAAVIRRHLALRHIPGPFLASLTDIWLLCVMRFGDYRQTTASLAARYPNSKLIRYGPHRVLFSDQHAIPLVYGTTKPFPKAASYNTVSPYIPGRGVVSTLLSSRDETQISAIKRHIAHVFSTTAVLEFEHHIDDSITQLLAALASAGPQVNLQHDDTPLASRTAAVADTSRGGQIRFAHWNNWLAAPYLESLVFKNPLLAHFARPELITTIAAKRVVERTEKGGAAFAHADLLDRFFQAQQKDPELFSNPRIVALALAVVHGGTETTAHSLTILFYLLLRHPKSLARVQQEIGEATFSRFPPPYTEAANQLPYLEACIKEAQRVQPLQSGPTEREVPVGGVAIAGTFLPGGTVVSLNKAALQLDRSVFDPHDRYDVHEFLPERWLDGIDAAQASLMNRTNFAFSHGKRVCLGVHLAWAEMLKVTASLLMRFEVQLVDPGCRLEVKRGMTAIVTGRGLPVLLRERV</sequence>
<dbReference type="GO" id="GO:0005506">
    <property type="term" value="F:iron ion binding"/>
    <property type="evidence" value="ECO:0007669"/>
    <property type="project" value="InterPro"/>
</dbReference>
<dbReference type="VEuPathDB" id="FungiDB:AB675_11213"/>
<dbReference type="InterPro" id="IPR050121">
    <property type="entry name" value="Cytochrome_P450_monoxygenase"/>
</dbReference>
<dbReference type="PRINTS" id="PR00463">
    <property type="entry name" value="EP450I"/>
</dbReference>
<dbReference type="GeneID" id="28731921"/>
<dbReference type="GO" id="GO:0032259">
    <property type="term" value="P:methylation"/>
    <property type="evidence" value="ECO:0007669"/>
    <property type="project" value="UniProtKB-KW"/>
</dbReference>
<dbReference type="RefSeq" id="XP_017994550.1">
    <property type="nucleotide sequence ID" value="XM_018140041.1"/>
</dbReference>
<comment type="caution">
    <text evidence="7">The sequence shown here is derived from an EMBL/GenBank/DDBJ whole genome shotgun (WGS) entry which is preliminary data.</text>
</comment>
<evidence type="ECO:0000313" key="7">
    <source>
        <dbReference type="EMBL" id="KPI34587.1"/>
    </source>
</evidence>
<keyword evidence="6" id="KW-0503">Monooxygenase</keyword>
<dbReference type="GO" id="GO:0044550">
    <property type="term" value="P:secondary metabolite biosynthetic process"/>
    <property type="evidence" value="ECO:0007669"/>
    <property type="project" value="UniProtKB-ARBA"/>
</dbReference>
<dbReference type="Gene3D" id="1.10.630.10">
    <property type="entry name" value="Cytochrome P450"/>
    <property type="match status" value="1"/>
</dbReference>
<dbReference type="GO" id="GO:0008168">
    <property type="term" value="F:methyltransferase activity"/>
    <property type="evidence" value="ECO:0007669"/>
    <property type="project" value="UniProtKB-KW"/>
</dbReference>
<keyword evidence="8" id="KW-1185">Reference proteome</keyword>
<dbReference type="PANTHER" id="PTHR24305:SF235">
    <property type="entry name" value="CYTOCHROME P450 MONOOXYGENASE APDB-RELATED"/>
    <property type="match status" value="1"/>
</dbReference>
<feature type="binding site" description="axial binding residue" evidence="5">
    <location>
        <position position="432"/>
    </location>
    <ligand>
        <name>heme</name>
        <dbReference type="ChEBI" id="CHEBI:30413"/>
    </ligand>
    <ligandPart>
        <name>Fe</name>
        <dbReference type="ChEBI" id="CHEBI:18248"/>
    </ligandPart>
</feature>
<organism evidence="7 8">
    <name type="scientific">Cyphellophora attinorum</name>
    <dbReference type="NCBI Taxonomy" id="1664694"/>
    <lineage>
        <taxon>Eukaryota</taxon>
        <taxon>Fungi</taxon>
        <taxon>Dikarya</taxon>
        <taxon>Ascomycota</taxon>
        <taxon>Pezizomycotina</taxon>
        <taxon>Eurotiomycetes</taxon>
        <taxon>Chaetothyriomycetidae</taxon>
        <taxon>Chaetothyriales</taxon>
        <taxon>Cyphellophoraceae</taxon>
        <taxon>Cyphellophora</taxon>
    </lineage>
</organism>
<keyword evidence="4 5" id="KW-0408">Iron</keyword>
<accession>A0A0N1HK86</accession>
<dbReference type="Pfam" id="PF00067">
    <property type="entry name" value="p450"/>
    <property type="match status" value="1"/>
</dbReference>
<dbReference type="OrthoDB" id="3934656at2759"/>
<comment type="cofactor">
    <cofactor evidence="1 5">
        <name>heme</name>
        <dbReference type="ChEBI" id="CHEBI:30413"/>
    </cofactor>
</comment>
<dbReference type="EMBL" id="LFJN01000056">
    <property type="protein sequence ID" value="KPI34587.1"/>
    <property type="molecule type" value="Genomic_DNA"/>
</dbReference>
<proteinExistence type="inferred from homology"/>
<keyword evidence="5 6" id="KW-0349">Heme</keyword>
<evidence type="ECO:0000256" key="1">
    <source>
        <dbReference type="ARBA" id="ARBA00001971"/>
    </source>
</evidence>
<dbReference type="GO" id="GO:0020037">
    <property type="term" value="F:heme binding"/>
    <property type="evidence" value="ECO:0007669"/>
    <property type="project" value="InterPro"/>
</dbReference>
<dbReference type="GO" id="GO:0004497">
    <property type="term" value="F:monooxygenase activity"/>
    <property type="evidence" value="ECO:0007669"/>
    <property type="project" value="UniProtKB-KW"/>
</dbReference>
<dbReference type="InterPro" id="IPR001128">
    <property type="entry name" value="Cyt_P450"/>
</dbReference>
<evidence type="ECO:0000256" key="5">
    <source>
        <dbReference type="PIRSR" id="PIRSR602401-1"/>
    </source>
</evidence>
<dbReference type="AlphaFoldDB" id="A0A0N1HK86"/>
<evidence type="ECO:0000256" key="2">
    <source>
        <dbReference type="ARBA" id="ARBA00022723"/>
    </source>
</evidence>
<dbReference type="InterPro" id="IPR017972">
    <property type="entry name" value="Cyt_P450_CS"/>
</dbReference>
<keyword evidence="3 6" id="KW-0560">Oxidoreductase</keyword>
<evidence type="ECO:0000256" key="3">
    <source>
        <dbReference type="ARBA" id="ARBA00023002"/>
    </source>
</evidence>